<name>A0A7I9VI06_9BACT</name>
<comment type="caution">
    <text evidence="2">The sequence shown here is derived from an EMBL/GenBank/DDBJ whole genome shotgun (WGS) entry which is preliminary data.</text>
</comment>
<feature type="region of interest" description="Disordered" evidence="1">
    <location>
        <begin position="250"/>
        <end position="302"/>
    </location>
</feature>
<dbReference type="AlphaFoldDB" id="A0A7I9VI06"/>
<dbReference type="InterPro" id="IPR011990">
    <property type="entry name" value="TPR-like_helical_dom_sf"/>
</dbReference>
<evidence type="ECO:0000313" key="3">
    <source>
        <dbReference type="Proteomes" id="UP000503640"/>
    </source>
</evidence>
<dbReference type="RefSeq" id="WP_176062442.1">
    <property type="nucleotide sequence ID" value="NZ_BJTG01000001.1"/>
</dbReference>
<gene>
    <name evidence="2" type="ORF">AMYX_03980</name>
</gene>
<evidence type="ECO:0008006" key="4">
    <source>
        <dbReference type="Google" id="ProtNLM"/>
    </source>
</evidence>
<dbReference type="Proteomes" id="UP000503640">
    <property type="component" value="Unassembled WGS sequence"/>
</dbReference>
<feature type="compositionally biased region" description="Basic and acidic residues" evidence="1">
    <location>
        <begin position="264"/>
        <end position="284"/>
    </location>
</feature>
<organism evidence="2 3">
    <name type="scientific">Anaeromyxobacter diazotrophicus</name>
    <dbReference type="NCBI Taxonomy" id="2590199"/>
    <lineage>
        <taxon>Bacteria</taxon>
        <taxon>Pseudomonadati</taxon>
        <taxon>Myxococcota</taxon>
        <taxon>Myxococcia</taxon>
        <taxon>Myxococcales</taxon>
        <taxon>Cystobacterineae</taxon>
        <taxon>Anaeromyxobacteraceae</taxon>
        <taxon>Anaeromyxobacter</taxon>
    </lineage>
</organism>
<keyword evidence="3" id="KW-1185">Reference proteome</keyword>
<proteinExistence type="predicted"/>
<protein>
    <recommendedName>
        <fullName evidence="4">Tetratricopeptide repeat protein</fullName>
    </recommendedName>
</protein>
<dbReference type="EMBL" id="BJTG01000001">
    <property type="protein sequence ID" value="GEJ55657.1"/>
    <property type="molecule type" value="Genomic_DNA"/>
</dbReference>
<reference evidence="3" key="1">
    <citation type="journal article" date="2020" name="Appl. Environ. Microbiol.">
        <title>Diazotrophic Anaeromyxobacter Isolates from Soils.</title>
        <authorList>
            <person name="Masuda Y."/>
            <person name="Yamanaka H."/>
            <person name="Xu Z.X."/>
            <person name="Shiratori Y."/>
            <person name="Aono T."/>
            <person name="Amachi S."/>
            <person name="Senoo K."/>
            <person name="Itoh H."/>
        </authorList>
    </citation>
    <scope>NUCLEOTIDE SEQUENCE [LARGE SCALE GENOMIC DNA]</scope>
    <source>
        <strain evidence="3">R267</strain>
    </source>
</reference>
<accession>A0A7I9VI06</accession>
<sequence length="302" mass="33039">MKLRAAALPLAVALALAFPLRWAALGALSRMGLDRPYDVPYVPEPGALRILSAPVRLTVADAYWLEAVQYIGEPRAGERGWGKLYPLIDLITDLDPGHGYAYQTGGIVLSSQGRLAESDALLKKGLQPGRPAWWTFPFYLAFNDYFYRGDYASAARWAELAARTPGASPHISQLALSLDVKSGSVDGAIRFLEELRDTARDDATAAALEEQYKLALLQRDFARLDASVARFAAEQGHPARSLDEVRAAGLPAPTTDPFGGRYYLDPKDGKVHATGRDFRFKPPDPGRLQLPPAAPQRQENQP</sequence>
<evidence type="ECO:0000256" key="1">
    <source>
        <dbReference type="SAM" id="MobiDB-lite"/>
    </source>
</evidence>
<dbReference type="Gene3D" id="1.25.40.10">
    <property type="entry name" value="Tetratricopeptide repeat domain"/>
    <property type="match status" value="1"/>
</dbReference>
<evidence type="ECO:0000313" key="2">
    <source>
        <dbReference type="EMBL" id="GEJ55657.1"/>
    </source>
</evidence>